<dbReference type="PANTHER" id="PTHR43884:SF20">
    <property type="entry name" value="ACYL-COA DEHYDROGENASE FADE28"/>
    <property type="match status" value="1"/>
</dbReference>
<sequence length="356" mass="36626">MTGDAELHAAVTAVIERVGVDTTTPATTIDTGVWTALTDAGFTGVGIGEDLGGAGGQFTDALTVVSAAAGSGALTPFIEHTVLAAWLAARSGLDLGGRTATLALGGEGITARATAQGWTLDGLLPGVVHACEADVLVVHFASSVALVSRTTPGLTLYHGTDLLGASVDDVALDTVVVEHLTDSPIDSEELRLRGAVAYAVAMSACADTIIETTVRHASQRTQFGRPLSGFQAIQQRLASMAASAAHSRAAVEHAVEMAGNPDHAGTIAAAKIVVSSTAREVAAAAHQIHGAIGFTSEHHLGRFTMALLAWRDRHGDEKYWSQVLAGRELEDGIDPWDLVVDADHTPSRATPGAANL</sequence>
<dbReference type="InterPro" id="IPR009075">
    <property type="entry name" value="AcylCo_DH/oxidase_C"/>
</dbReference>
<feature type="domain" description="Acyl-CoA dehydrogenase/oxidase C-terminal" evidence="6">
    <location>
        <begin position="197"/>
        <end position="307"/>
    </location>
</feature>
<dbReference type="InterPro" id="IPR037069">
    <property type="entry name" value="AcylCoA_DH/ox_N_sf"/>
</dbReference>
<dbReference type="RefSeq" id="WP_123930069.1">
    <property type="nucleotide sequence ID" value="NZ_JBPSDP010000007.1"/>
</dbReference>
<protein>
    <submittedName>
        <fullName evidence="7">Acyl-CoA dehydrogenase</fullName>
    </submittedName>
</protein>
<keyword evidence="5" id="KW-0560">Oxidoreductase</keyword>
<comment type="cofactor">
    <cofactor evidence="1">
        <name>FAD</name>
        <dbReference type="ChEBI" id="CHEBI:57692"/>
    </cofactor>
</comment>
<accession>A0A3N4GN38</accession>
<keyword evidence="3" id="KW-0285">Flavoprotein</keyword>
<evidence type="ECO:0000256" key="2">
    <source>
        <dbReference type="ARBA" id="ARBA00009347"/>
    </source>
</evidence>
<name>A0A3N4GN38_9ACTN</name>
<gene>
    <name evidence="7" type="ORF">EF294_12265</name>
</gene>
<keyword evidence="4" id="KW-0274">FAD</keyword>
<evidence type="ECO:0000256" key="5">
    <source>
        <dbReference type="ARBA" id="ARBA00023002"/>
    </source>
</evidence>
<proteinExistence type="inferred from homology"/>
<organism evidence="7 8">
    <name type="scientific">Gordonia oryzae</name>
    <dbReference type="NCBI Taxonomy" id="2487349"/>
    <lineage>
        <taxon>Bacteria</taxon>
        <taxon>Bacillati</taxon>
        <taxon>Actinomycetota</taxon>
        <taxon>Actinomycetes</taxon>
        <taxon>Mycobacteriales</taxon>
        <taxon>Gordoniaceae</taxon>
        <taxon>Gordonia</taxon>
    </lineage>
</organism>
<dbReference type="InterPro" id="IPR036250">
    <property type="entry name" value="AcylCo_DH-like_C"/>
</dbReference>
<dbReference type="Gene3D" id="1.10.540.10">
    <property type="entry name" value="Acyl-CoA dehydrogenase/oxidase, N-terminal domain"/>
    <property type="match status" value="1"/>
</dbReference>
<dbReference type="InterPro" id="IPR009100">
    <property type="entry name" value="AcylCoA_DH/oxidase_NM_dom_sf"/>
</dbReference>
<dbReference type="EMBL" id="RKMH01000008">
    <property type="protein sequence ID" value="RPA60000.1"/>
    <property type="molecule type" value="Genomic_DNA"/>
</dbReference>
<comment type="caution">
    <text evidence="7">The sequence shown here is derived from an EMBL/GenBank/DDBJ whole genome shotgun (WGS) entry which is preliminary data.</text>
</comment>
<evidence type="ECO:0000313" key="7">
    <source>
        <dbReference type="EMBL" id="RPA60000.1"/>
    </source>
</evidence>
<dbReference type="PANTHER" id="PTHR43884">
    <property type="entry name" value="ACYL-COA DEHYDROGENASE"/>
    <property type="match status" value="1"/>
</dbReference>
<dbReference type="Proteomes" id="UP000267536">
    <property type="component" value="Unassembled WGS sequence"/>
</dbReference>
<evidence type="ECO:0000259" key="6">
    <source>
        <dbReference type="Pfam" id="PF00441"/>
    </source>
</evidence>
<dbReference type="AlphaFoldDB" id="A0A3N4GN38"/>
<evidence type="ECO:0000256" key="1">
    <source>
        <dbReference type="ARBA" id="ARBA00001974"/>
    </source>
</evidence>
<dbReference type="GO" id="GO:0050660">
    <property type="term" value="F:flavin adenine dinucleotide binding"/>
    <property type="evidence" value="ECO:0007669"/>
    <property type="project" value="InterPro"/>
</dbReference>
<dbReference type="Pfam" id="PF00441">
    <property type="entry name" value="Acyl-CoA_dh_1"/>
    <property type="match status" value="1"/>
</dbReference>
<keyword evidence="8" id="KW-1185">Reference proteome</keyword>
<evidence type="ECO:0000256" key="3">
    <source>
        <dbReference type="ARBA" id="ARBA00022630"/>
    </source>
</evidence>
<dbReference type="Gene3D" id="1.20.140.10">
    <property type="entry name" value="Butyryl-CoA Dehydrogenase, subunit A, domain 3"/>
    <property type="match status" value="1"/>
</dbReference>
<reference evidence="7 8" key="1">
    <citation type="submission" date="2018-11" db="EMBL/GenBank/DDBJ databases">
        <title>Draft genome sequence of Gordonia sp. RS15-1S isolated from rice stems.</title>
        <authorList>
            <person name="Muangham S."/>
        </authorList>
    </citation>
    <scope>NUCLEOTIDE SEQUENCE [LARGE SCALE GENOMIC DNA]</scope>
    <source>
        <strain evidence="7 8">RS15-1S</strain>
    </source>
</reference>
<comment type="similarity">
    <text evidence="2">Belongs to the acyl-CoA dehydrogenase family.</text>
</comment>
<dbReference type="OrthoDB" id="2450120at2"/>
<dbReference type="SUPFAM" id="SSF56645">
    <property type="entry name" value="Acyl-CoA dehydrogenase NM domain-like"/>
    <property type="match status" value="1"/>
</dbReference>
<dbReference type="SUPFAM" id="SSF47203">
    <property type="entry name" value="Acyl-CoA dehydrogenase C-terminal domain-like"/>
    <property type="match status" value="1"/>
</dbReference>
<dbReference type="GO" id="GO:0003995">
    <property type="term" value="F:acyl-CoA dehydrogenase activity"/>
    <property type="evidence" value="ECO:0007669"/>
    <property type="project" value="TreeGrafter"/>
</dbReference>
<evidence type="ECO:0000256" key="4">
    <source>
        <dbReference type="ARBA" id="ARBA00022827"/>
    </source>
</evidence>
<evidence type="ECO:0000313" key="8">
    <source>
        <dbReference type="Proteomes" id="UP000267536"/>
    </source>
</evidence>